<sequence>MAEVYPRLSNIELEALPSRAEANVSRQLRALDFIGLEVTQVLLR</sequence>
<dbReference type="EMBL" id="CP140255">
    <property type="protein sequence ID" value="WQH11776.1"/>
    <property type="molecule type" value="Genomic_DNA"/>
</dbReference>
<evidence type="ECO:0000313" key="1">
    <source>
        <dbReference type="EMBL" id="WQH11776.1"/>
    </source>
</evidence>
<accession>A0ABZ0YI39</accession>
<evidence type="ECO:0000313" key="2">
    <source>
        <dbReference type="Proteomes" id="UP001324794"/>
    </source>
</evidence>
<gene>
    <name evidence="1" type="ORF">SR894_16675</name>
</gene>
<organism evidence="1 2">
    <name type="scientific">Vreelandella neptunia</name>
    <dbReference type="NCBI Taxonomy" id="115551"/>
    <lineage>
        <taxon>Bacteria</taxon>
        <taxon>Pseudomonadati</taxon>
        <taxon>Pseudomonadota</taxon>
        <taxon>Gammaproteobacteria</taxon>
        <taxon>Oceanospirillales</taxon>
        <taxon>Halomonadaceae</taxon>
        <taxon>Vreelandella</taxon>
    </lineage>
</organism>
<name>A0ABZ0YI39_9GAMM</name>
<reference evidence="1 2" key="1">
    <citation type="submission" date="2023-11" db="EMBL/GenBank/DDBJ databases">
        <title>MicrobeMod: A computational toolkit for identifying prokaryotic methylation and restriction-modification with nanopore sequencing.</title>
        <authorList>
            <person name="Crits-Christoph A."/>
            <person name="Kang S.C."/>
            <person name="Lee H."/>
            <person name="Ostrov N."/>
        </authorList>
    </citation>
    <scope>NUCLEOTIDE SEQUENCE [LARGE SCALE GENOMIC DNA]</scope>
    <source>
        <strain evidence="1 2">ATCC BAA-805</strain>
    </source>
</reference>
<keyword evidence="2" id="KW-1185">Reference proteome</keyword>
<protein>
    <submittedName>
        <fullName evidence="1">Uncharacterized protein</fullName>
    </submittedName>
</protein>
<dbReference type="RefSeq" id="WP_275951338.1">
    <property type="nucleotide sequence ID" value="NZ_CP140255.1"/>
</dbReference>
<dbReference type="Proteomes" id="UP001324794">
    <property type="component" value="Chromosome"/>
</dbReference>
<proteinExistence type="predicted"/>